<evidence type="ECO:0000256" key="7">
    <source>
        <dbReference type="ARBA" id="ARBA00029327"/>
    </source>
</evidence>
<gene>
    <name evidence="10" type="ORF">ONB1V03_LOCUS7154</name>
</gene>
<keyword evidence="11" id="KW-1185">Reference proteome</keyword>
<accession>A0A7R9LWD6</accession>
<dbReference type="InterPro" id="IPR013785">
    <property type="entry name" value="Aldolase_TIM"/>
</dbReference>
<dbReference type="PROSITE" id="PS00557">
    <property type="entry name" value="FMN_HYDROXY_ACID_DH_1"/>
    <property type="match status" value="1"/>
</dbReference>
<comment type="similarity">
    <text evidence="2">Belongs to the GILT family.</text>
</comment>
<dbReference type="InterPro" id="IPR037396">
    <property type="entry name" value="FMN_HAD"/>
</dbReference>
<dbReference type="Gene3D" id="3.20.20.70">
    <property type="entry name" value="Aldolase class I"/>
    <property type="match status" value="1"/>
</dbReference>
<dbReference type="GO" id="GO:0016671">
    <property type="term" value="F:oxidoreductase activity, acting on a sulfur group of donors, disulfide as acceptor"/>
    <property type="evidence" value="ECO:0007669"/>
    <property type="project" value="InterPro"/>
</dbReference>
<dbReference type="InterPro" id="IPR008259">
    <property type="entry name" value="FMN_hydac_DH_AS"/>
</dbReference>
<name>A0A7R9LWD6_9ACAR</name>
<feature type="transmembrane region" description="Helical" evidence="8">
    <location>
        <begin position="359"/>
        <end position="378"/>
    </location>
</feature>
<dbReference type="PANTHER" id="PTHR10578">
    <property type="entry name" value="S -2-HYDROXY-ACID OXIDASE-RELATED"/>
    <property type="match status" value="1"/>
</dbReference>
<proteinExistence type="inferred from homology"/>
<keyword evidence="8" id="KW-0472">Membrane</keyword>
<keyword evidence="4" id="KW-0325">Glycoprotein</keyword>
<dbReference type="SUPFAM" id="SSF51395">
    <property type="entry name" value="FMN-linked oxidoreductases"/>
    <property type="match status" value="1"/>
</dbReference>
<dbReference type="GO" id="GO:0005782">
    <property type="term" value="C:peroxisomal matrix"/>
    <property type="evidence" value="ECO:0007669"/>
    <property type="project" value="TreeGrafter"/>
</dbReference>
<dbReference type="CDD" id="cd02809">
    <property type="entry name" value="alpha_hydroxyacid_oxid_FMN"/>
    <property type="match status" value="1"/>
</dbReference>
<evidence type="ECO:0000256" key="5">
    <source>
        <dbReference type="ARBA" id="ARBA00024042"/>
    </source>
</evidence>
<evidence type="ECO:0000313" key="10">
    <source>
        <dbReference type="EMBL" id="CAD7649197.1"/>
    </source>
</evidence>
<evidence type="ECO:0000256" key="6">
    <source>
        <dbReference type="ARBA" id="ARBA00029325"/>
    </source>
</evidence>
<sequence>PVVIKGVLTAEDSRLAVNAGADAIFVSNHGGRQLDGSPATMEALPEIVAEVGREVDVYLDGGVRSGSDVFKALALGAKAVFVGRPVCWGLVYNGSDGVKAVLDILYKELDNIMTIAGCPTIGAITQSHTLADEDNTPLVKVLVFYTPFSKKAIDFIKLNTKGQKEGIWDIMAPKDGTVDQIKYRIEVDYIPWGRNTRTLEADGKLKYDCSAETDTDCLGERLHACIAHNNGVLHHNHHEFFMILCTAQQDDWKTNPLGNIATCAKDINDEIDDGFGLRECAAKDSTDGNRYIDEAISATNVISIFEDITNADNEPLIYINGERNDAARTDLRTQVCRAFPSDQRPVEECKDVSDGSATLYFNSAVLIVAIVGVLYNAWL</sequence>
<dbReference type="PANTHER" id="PTHR10578:SF149">
    <property type="entry name" value="2-HYDROXYACID OXIDASE 2"/>
    <property type="match status" value="1"/>
</dbReference>
<dbReference type="InterPro" id="IPR004911">
    <property type="entry name" value="Interferon-induced_GILT"/>
</dbReference>
<organism evidence="10">
    <name type="scientific">Oppiella nova</name>
    <dbReference type="NCBI Taxonomy" id="334625"/>
    <lineage>
        <taxon>Eukaryota</taxon>
        <taxon>Metazoa</taxon>
        <taxon>Ecdysozoa</taxon>
        <taxon>Arthropoda</taxon>
        <taxon>Chelicerata</taxon>
        <taxon>Arachnida</taxon>
        <taxon>Acari</taxon>
        <taxon>Acariformes</taxon>
        <taxon>Sarcoptiformes</taxon>
        <taxon>Oribatida</taxon>
        <taxon>Brachypylina</taxon>
        <taxon>Oppioidea</taxon>
        <taxon>Oppiidae</taxon>
        <taxon>Oppiella</taxon>
    </lineage>
</organism>
<evidence type="ECO:0000256" key="2">
    <source>
        <dbReference type="ARBA" id="ARBA00005679"/>
    </source>
</evidence>
<evidence type="ECO:0000259" key="9">
    <source>
        <dbReference type="PROSITE" id="PS51349"/>
    </source>
</evidence>
<protein>
    <recommendedName>
        <fullName evidence="9">FMN hydroxy acid dehydrogenase domain-containing protein</fullName>
    </recommendedName>
</protein>
<dbReference type="PROSITE" id="PS51349">
    <property type="entry name" value="FMN_HYDROXY_ACID_DH_2"/>
    <property type="match status" value="1"/>
</dbReference>
<dbReference type="GO" id="GO:0010181">
    <property type="term" value="F:FMN binding"/>
    <property type="evidence" value="ECO:0007669"/>
    <property type="project" value="InterPro"/>
</dbReference>
<dbReference type="Pfam" id="PF01070">
    <property type="entry name" value="FMN_dh"/>
    <property type="match status" value="1"/>
</dbReference>
<evidence type="ECO:0000256" key="8">
    <source>
        <dbReference type="SAM" id="Phobius"/>
    </source>
</evidence>
<comment type="similarity">
    <text evidence="5">Belongs to the FMN-dependent alpha-hydroxy acid dehydrogenase family.</text>
</comment>
<dbReference type="InterPro" id="IPR012133">
    <property type="entry name" value="Alpha-hydoxy_acid_DH_FMN"/>
</dbReference>
<dbReference type="OrthoDB" id="25826at2759"/>
<comment type="catalytic activity">
    <reaction evidence="7">
        <text>2-hydroxyoctanoate + O2 = 2-oxooctanoate + H2O2</text>
        <dbReference type="Rhea" id="RHEA:67940"/>
        <dbReference type="ChEBI" id="CHEBI:15379"/>
        <dbReference type="ChEBI" id="CHEBI:16240"/>
        <dbReference type="ChEBI" id="CHEBI:133514"/>
        <dbReference type="ChEBI" id="CHEBI:176689"/>
    </reaction>
    <physiologicalReaction direction="left-to-right" evidence="7">
        <dbReference type="Rhea" id="RHEA:67941"/>
    </physiologicalReaction>
</comment>
<dbReference type="AlphaFoldDB" id="A0A7R9LWD6"/>
<evidence type="ECO:0000256" key="3">
    <source>
        <dbReference type="ARBA" id="ARBA00023002"/>
    </source>
</evidence>
<reference evidence="10" key="1">
    <citation type="submission" date="2020-11" db="EMBL/GenBank/DDBJ databases">
        <authorList>
            <person name="Tran Van P."/>
        </authorList>
    </citation>
    <scope>NUCLEOTIDE SEQUENCE</scope>
</reference>
<feature type="non-terminal residue" evidence="10">
    <location>
        <position position="1"/>
    </location>
</feature>
<dbReference type="EMBL" id="OC918340">
    <property type="protein sequence ID" value="CAD7649197.1"/>
    <property type="molecule type" value="Genomic_DNA"/>
</dbReference>
<dbReference type="Pfam" id="PF03227">
    <property type="entry name" value="GILT"/>
    <property type="match status" value="1"/>
</dbReference>
<keyword evidence="8" id="KW-0812">Transmembrane</keyword>
<dbReference type="Proteomes" id="UP000728032">
    <property type="component" value="Unassembled WGS sequence"/>
</dbReference>
<dbReference type="EMBL" id="CAJPVJ010003515">
    <property type="protein sequence ID" value="CAG2167657.1"/>
    <property type="molecule type" value="Genomic_DNA"/>
</dbReference>
<evidence type="ECO:0000256" key="4">
    <source>
        <dbReference type="ARBA" id="ARBA00023180"/>
    </source>
</evidence>
<dbReference type="InterPro" id="IPR000262">
    <property type="entry name" value="FMN-dep_DH"/>
</dbReference>
<feature type="domain" description="FMN hydroxy acid dehydrogenase" evidence="9">
    <location>
        <begin position="1"/>
        <end position="134"/>
    </location>
</feature>
<keyword evidence="8" id="KW-1133">Transmembrane helix</keyword>
<evidence type="ECO:0000313" key="11">
    <source>
        <dbReference type="Proteomes" id="UP000728032"/>
    </source>
</evidence>
<dbReference type="GO" id="GO:0003973">
    <property type="term" value="F:(S)-2-hydroxy-acid oxidase activity"/>
    <property type="evidence" value="ECO:0007669"/>
    <property type="project" value="UniProtKB-EC"/>
</dbReference>
<evidence type="ECO:0000256" key="1">
    <source>
        <dbReference type="ARBA" id="ARBA00001917"/>
    </source>
</evidence>
<dbReference type="GO" id="GO:0001561">
    <property type="term" value="P:fatty acid alpha-oxidation"/>
    <property type="evidence" value="ECO:0007669"/>
    <property type="project" value="TreeGrafter"/>
</dbReference>
<comment type="cofactor">
    <cofactor evidence="1">
        <name>FMN</name>
        <dbReference type="ChEBI" id="CHEBI:58210"/>
    </cofactor>
</comment>
<keyword evidence="3" id="KW-0560">Oxidoreductase</keyword>
<comment type="catalytic activity">
    <reaction evidence="6">
        <text>a (2S)-2-hydroxycarboxylate + O2 = a 2-oxocarboxylate + H2O2</text>
        <dbReference type="Rhea" id="RHEA:16789"/>
        <dbReference type="ChEBI" id="CHEBI:15379"/>
        <dbReference type="ChEBI" id="CHEBI:16240"/>
        <dbReference type="ChEBI" id="CHEBI:35179"/>
        <dbReference type="ChEBI" id="CHEBI:58123"/>
        <dbReference type="EC" id="1.1.3.15"/>
    </reaction>
    <physiologicalReaction direction="left-to-right" evidence="6">
        <dbReference type="Rhea" id="RHEA:16790"/>
    </physiologicalReaction>
</comment>